<dbReference type="OrthoDB" id="1447028at2"/>
<dbReference type="Proteomes" id="UP000298009">
    <property type="component" value="Unassembled WGS sequence"/>
</dbReference>
<dbReference type="EMBL" id="RQFK01000008">
    <property type="protein sequence ID" value="TGK87577.1"/>
    <property type="molecule type" value="Genomic_DNA"/>
</dbReference>
<organism evidence="1 2">
    <name type="scientific">Leptospira noumeaensis</name>
    <dbReference type="NCBI Taxonomy" id="2484964"/>
    <lineage>
        <taxon>Bacteria</taxon>
        <taxon>Pseudomonadati</taxon>
        <taxon>Spirochaetota</taxon>
        <taxon>Spirochaetia</taxon>
        <taxon>Leptospirales</taxon>
        <taxon>Leptospiraceae</taxon>
        <taxon>Leptospira</taxon>
    </lineage>
</organism>
<gene>
    <name evidence="1" type="ORF">EHQ24_01660</name>
</gene>
<dbReference type="RefSeq" id="WP_135599977.1">
    <property type="nucleotide sequence ID" value="NZ_RQFK01000008.1"/>
</dbReference>
<protein>
    <submittedName>
        <fullName evidence="1">DUF4325 domain-containing protein</fullName>
    </submittedName>
</protein>
<reference evidence="1" key="1">
    <citation type="journal article" date="2019" name="PLoS Negl. Trop. Dis.">
        <title>Revisiting the worldwide diversity of Leptospira species in the environment.</title>
        <authorList>
            <person name="Vincent A.T."/>
            <person name="Schiettekatte O."/>
            <person name="Bourhy P."/>
            <person name="Veyrier F.J."/>
            <person name="Picardeau M."/>
        </authorList>
    </citation>
    <scope>NUCLEOTIDE SEQUENCE [LARGE SCALE GENOMIC DNA]</scope>
    <source>
        <strain evidence="1">201800287</strain>
    </source>
</reference>
<keyword evidence="2" id="KW-1185">Reference proteome</keyword>
<comment type="caution">
    <text evidence="1">The sequence shown here is derived from an EMBL/GenBank/DDBJ whole genome shotgun (WGS) entry which is preliminary data.</text>
</comment>
<evidence type="ECO:0000313" key="1">
    <source>
        <dbReference type="EMBL" id="TGK87577.1"/>
    </source>
</evidence>
<proteinExistence type="predicted"/>
<sequence length="116" mass="13517">MKSKENKIYLEDYRAKGKDGNIAKVFTGRDRGMHVRTSAKLDELENKFSEIEIIIPDNIYSINPSFFEELFINVVLKLGKDEFRKKFKFTSEGEYNHERALDEAIARILRRNSALG</sequence>
<accession>A0A4R9IGP2</accession>
<evidence type="ECO:0000313" key="2">
    <source>
        <dbReference type="Proteomes" id="UP000298009"/>
    </source>
</evidence>
<dbReference type="AlphaFoldDB" id="A0A4R9IGP2"/>
<name>A0A4R9IGP2_9LEPT</name>